<dbReference type="Pfam" id="PF24985">
    <property type="entry name" value="DUF7775"/>
    <property type="match status" value="1"/>
</dbReference>
<reference evidence="4 5" key="1">
    <citation type="journal article" date="2007" name="Nature">
        <title>Evolution of genes and genomes on the Drosophila phylogeny.</title>
        <authorList>
            <consortium name="Drosophila 12 Genomes Consortium"/>
            <person name="Clark A.G."/>
            <person name="Eisen M.B."/>
            <person name="Smith D.R."/>
            <person name="Bergman C.M."/>
            <person name="Oliver B."/>
            <person name="Markow T.A."/>
            <person name="Kaufman T.C."/>
            <person name="Kellis M."/>
            <person name="Gelbart W."/>
            <person name="Iyer V.N."/>
            <person name="Pollard D.A."/>
            <person name="Sackton T.B."/>
            <person name="Larracuente A.M."/>
            <person name="Singh N.D."/>
            <person name="Abad J.P."/>
            <person name="Abt D.N."/>
            <person name="Adryan B."/>
            <person name="Aguade M."/>
            <person name="Akashi H."/>
            <person name="Anderson W.W."/>
            <person name="Aquadro C.F."/>
            <person name="Ardell D.H."/>
            <person name="Arguello R."/>
            <person name="Artieri C.G."/>
            <person name="Barbash D.A."/>
            <person name="Barker D."/>
            <person name="Barsanti P."/>
            <person name="Batterham P."/>
            <person name="Batzoglou S."/>
            <person name="Begun D."/>
            <person name="Bhutkar A."/>
            <person name="Blanco E."/>
            <person name="Bosak S.A."/>
            <person name="Bradley R.K."/>
            <person name="Brand A.D."/>
            <person name="Brent M.R."/>
            <person name="Brooks A.N."/>
            <person name="Brown R.H."/>
            <person name="Butlin R.K."/>
            <person name="Caggese C."/>
            <person name="Calvi B.R."/>
            <person name="Bernardo de Carvalho A."/>
            <person name="Caspi A."/>
            <person name="Castrezana S."/>
            <person name="Celniker S.E."/>
            <person name="Chang J.L."/>
            <person name="Chapple C."/>
            <person name="Chatterji S."/>
            <person name="Chinwalla A."/>
            <person name="Civetta A."/>
            <person name="Clifton S.W."/>
            <person name="Comeron J.M."/>
            <person name="Costello J.C."/>
            <person name="Coyne J.A."/>
            <person name="Daub J."/>
            <person name="David R.G."/>
            <person name="Delcher A.L."/>
            <person name="Delehaunty K."/>
            <person name="Do C.B."/>
            <person name="Ebling H."/>
            <person name="Edwards K."/>
            <person name="Eickbush T."/>
            <person name="Evans J.D."/>
            <person name="Filipski A."/>
            <person name="Findeiss S."/>
            <person name="Freyhult E."/>
            <person name="Fulton L."/>
            <person name="Fulton R."/>
            <person name="Garcia A.C."/>
            <person name="Gardiner A."/>
            <person name="Garfield D.A."/>
            <person name="Garvin B.E."/>
            <person name="Gibson G."/>
            <person name="Gilbert D."/>
            <person name="Gnerre S."/>
            <person name="Godfrey J."/>
            <person name="Good R."/>
            <person name="Gotea V."/>
            <person name="Gravely B."/>
            <person name="Greenberg A.J."/>
            <person name="Griffiths-Jones S."/>
            <person name="Gross S."/>
            <person name="Guigo R."/>
            <person name="Gustafson E.A."/>
            <person name="Haerty W."/>
            <person name="Hahn M.W."/>
            <person name="Halligan D.L."/>
            <person name="Halpern A.L."/>
            <person name="Halter G.M."/>
            <person name="Han M.V."/>
            <person name="Heger A."/>
            <person name="Hillier L."/>
            <person name="Hinrichs A.S."/>
            <person name="Holmes I."/>
            <person name="Hoskins R.A."/>
            <person name="Hubisz M.J."/>
            <person name="Hultmark D."/>
            <person name="Huntley M.A."/>
            <person name="Jaffe D.B."/>
            <person name="Jagadeeshan S."/>
            <person name="Jeck W.R."/>
            <person name="Johnson J."/>
            <person name="Jones C.D."/>
            <person name="Jordan W.C."/>
            <person name="Karpen G.H."/>
            <person name="Kataoka E."/>
            <person name="Keightley P.D."/>
            <person name="Kheradpour P."/>
            <person name="Kirkness E.F."/>
            <person name="Koerich L.B."/>
            <person name="Kristiansen K."/>
            <person name="Kudrna D."/>
            <person name="Kulathinal R.J."/>
            <person name="Kumar S."/>
            <person name="Kwok R."/>
            <person name="Lander E."/>
            <person name="Langley C.H."/>
            <person name="Lapoint R."/>
            <person name="Lazzaro B.P."/>
            <person name="Lee S.J."/>
            <person name="Levesque L."/>
            <person name="Li R."/>
            <person name="Lin C.F."/>
            <person name="Lin M.F."/>
            <person name="Lindblad-Toh K."/>
            <person name="Llopart A."/>
            <person name="Long M."/>
            <person name="Low L."/>
            <person name="Lozovsky E."/>
            <person name="Lu J."/>
            <person name="Luo M."/>
            <person name="Machado C.A."/>
            <person name="Makalowski W."/>
            <person name="Marzo M."/>
            <person name="Matsuda M."/>
            <person name="Matzkin L."/>
            <person name="McAllister B."/>
            <person name="McBride C.S."/>
            <person name="McKernan B."/>
            <person name="McKernan K."/>
            <person name="Mendez-Lago M."/>
            <person name="Minx P."/>
            <person name="Mollenhauer M.U."/>
            <person name="Montooth K."/>
            <person name="Mount S.M."/>
            <person name="Mu X."/>
            <person name="Myers E."/>
            <person name="Negre B."/>
            <person name="Newfeld S."/>
            <person name="Nielsen R."/>
            <person name="Noor M.A."/>
            <person name="O'Grady P."/>
            <person name="Pachter L."/>
            <person name="Papaceit M."/>
            <person name="Parisi M.J."/>
            <person name="Parisi M."/>
            <person name="Parts L."/>
            <person name="Pedersen J.S."/>
            <person name="Pesole G."/>
            <person name="Phillippy A.M."/>
            <person name="Ponting C.P."/>
            <person name="Pop M."/>
            <person name="Porcelli D."/>
            <person name="Powell J.R."/>
            <person name="Prohaska S."/>
            <person name="Pruitt K."/>
            <person name="Puig M."/>
            <person name="Quesneville H."/>
            <person name="Ram K.R."/>
            <person name="Rand D."/>
            <person name="Rasmussen M.D."/>
            <person name="Reed L.K."/>
            <person name="Reenan R."/>
            <person name="Reily A."/>
            <person name="Remington K.A."/>
            <person name="Rieger T.T."/>
            <person name="Ritchie M.G."/>
            <person name="Robin C."/>
            <person name="Rogers Y.H."/>
            <person name="Rohde C."/>
            <person name="Rozas J."/>
            <person name="Rubenfield M.J."/>
            <person name="Ruiz A."/>
            <person name="Russo S."/>
            <person name="Salzberg S.L."/>
            <person name="Sanchez-Gracia A."/>
            <person name="Saranga D.J."/>
            <person name="Sato H."/>
            <person name="Schaeffer S.W."/>
            <person name="Schatz M.C."/>
            <person name="Schlenke T."/>
            <person name="Schwartz R."/>
            <person name="Segarra C."/>
            <person name="Singh R.S."/>
            <person name="Sirot L."/>
            <person name="Sirota M."/>
            <person name="Sisneros N.B."/>
            <person name="Smith C.D."/>
            <person name="Smith T.F."/>
            <person name="Spieth J."/>
            <person name="Stage D.E."/>
            <person name="Stark A."/>
            <person name="Stephan W."/>
            <person name="Strausberg R.L."/>
            <person name="Strempel S."/>
            <person name="Sturgill D."/>
            <person name="Sutton G."/>
            <person name="Sutton G.G."/>
            <person name="Tao W."/>
            <person name="Teichmann S."/>
            <person name="Tobari Y.N."/>
            <person name="Tomimura Y."/>
            <person name="Tsolas J.M."/>
            <person name="Valente V.L."/>
            <person name="Venter E."/>
            <person name="Venter J.C."/>
            <person name="Vicario S."/>
            <person name="Vieira F.G."/>
            <person name="Vilella A.J."/>
            <person name="Villasante A."/>
            <person name="Walenz B."/>
            <person name="Wang J."/>
            <person name="Wasserman M."/>
            <person name="Watts T."/>
            <person name="Wilson D."/>
            <person name="Wilson R.K."/>
            <person name="Wing R.A."/>
            <person name="Wolfner M.F."/>
            <person name="Wong A."/>
            <person name="Wong G.K."/>
            <person name="Wu C.I."/>
            <person name="Wu G."/>
            <person name="Yamamoto D."/>
            <person name="Yang H.P."/>
            <person name="Yang S.P."/>
            <person name="Yorke J.A."/>
            <person name="Yoshida K."/>
            <person name="Zdobnov E."/>
            <person name="Zhang P."/>
            <person name="Zhang Y."/>
            <person name="Zimin A.V."/>
            <person name="Baldwin J."/>
            <person name="Abdouelleil A."/>
            <person name="Abdulkadir J."/>
            <person name="Abebe A."/>
            <person name="Abera B."/>
            <person name="Abreu J."/>
            <person name="Acer S.C."/>
            <person name="Aftuck L."/>
            <person name="Alexander A."/>
            <person name="An P."/>
            <person name="Anderson E."/>
            <person name="Anderson S."/>
            <person name="Arachi H."/>
            <person name="Azer M."/>
            <person name="Bachantsang P."/>
            <person name="Barry A."/>
            <person name="Bayul T."/>
            <person name="Berlin A."/>
            <person name="Bessette D."/>
            <person name="Bloom T."/>
            <person name="Blye J."/>
            <person name="Boguslavskiy L."/>
            <person name="Bonnet C."/>
            <person name="Boukhgalter B."/>
            <person name="Bourzgui I."/>
            <person name="Brown A."/>
            <person name="Cahill P."/>
            <person name="Channer S."/>
            <person name="Cheshatsang Y."/>
            <person name="Chuda L."/>
            <person name="Citroen M."/>
            <person name="Collymore A."/>
            <person name="Cooke P."/>
            <person name="Costello M."/>
            <person name="D'Aco K."/>
            <person name="Daza R."/>
            <person name="De Haan G."/>
            <person name="DeGray S."/>
            <person name="DeMaso C."/>
            <person name="Dhargay N."/>
            <person name="Dooley K."/>
            <person name="Dooley E."/>
            <person name="Doricent M."/>
            <person name="Dorje P."/>
            <person name="Dorjee K."/>
            <person name="Dupes A."/>
            <person name="Elong R."/>
            <person name="Falk J."/>
            <person name="Farina A."/>
            <person name="Faro S."/>
            <person name="Ferguson D."/>
            <person name="Fisher S."/>
            <person name="Foley C.D."/>
            <person name="Franke A."/>
            <person name="Friedrich D."/>
            <person name="Gadbois L."/>
            <person name="Gearin G."/>
            <person name="Gearin C.R."/>
            <person name="Giannoukos G."/>
            <person name="Goode T."/>
            <person name="Graham J."/>
            <person name="Grandbois E."/>
            <person name="Grewal S."/>
            <person name="Gyaltsen K."/>
            <person name="Hafez N."/>
            <person name="Hagos B."/>
            <person name="Hall J."/>
            <person name="Henson C."/>
            <person name="Hollinger A."/>
            <person name="Honan T."/>
            <person name="Huard M.D."/>
            <person name="Hughes L."/>
            <person name="Hurhula B."/>
            <person name="Husby M.E."/>
            <person name="Kamat A."/>
            <person name="Kanga B."/>
            <person name="Kashin S."/>
            <person name="Khazanovich D."/>
            <person name="Kisner P."/>
            <person name="Lance K."/>
            <person name="Lara M."/>
            <person name="Lee W."/>
            <person name="Lennon N."/>
            <person name="Letendre F."/>
            <person name="LeVine R."/>
            <person name="Lipovsky A."/>
            <person name="Liu X."/>
            <person name="Liu J."/>
            <person name="Liu S."/>
            <person name="Lokyitsang T."/>
            <person name="Lokyitsang Y."/>
            <person name="Lubonja R."/>
            <person name="Lui A."/>
            <person name="MacDonald P."/>
            <person name="Magnisalis V."/>
            <person name="Maru K."/>
            <person name="Matthews C."/>
            <person name="McCusker W."/>
            <person name="McDonough S."/>
            <person name="Mehta T."/>
            <person name="Meldrim J."/>
            <person name="Meneus L."/>
            <person name="Mihai O."/>
            <person name="Mihalev A."/>
            <person name="Mihova T."/>
            <person name="Mittelman R."/>
            <person name="Mlenga V."/>
            <person name="Montmayeur A."/>
            <person name="Mulrain L."/>
            <person name="Navidi A."/>
            <person name="Naylor J."/>
            <person name="Negash T."/>
            <person name="Nguyen T."/>
            <person name="Nguyen N."/>
            <person name="Nicol R."/>
            <person name="Norbu C."/>
            <person name="Norbu N."/>
            <person name="Novod N."/>
            <person name="O'Neill B."/>
            <person name="Osman S."/>
            <person name="Markiewicz E."/>
            <person name="Oyono O.L."/>
            <person name="Patti C."/>
            <person name="Phunkhang P."/>
            <person name="Pierre F."/>
            <person name="Priest M."/>
            <person name="Raghuraman S."/>
            <person name="Rege F."/>
            <person name="Reyes R."/>
            <person name="Rise C."/>
            <person name="Rogov P."/>
            <person name="Ross K."/>
            <person name="Ryan E."/>
            <person name="Settipalli S."/>
            <person name="Shea T."/>
            <person name="Sherpa N."/>
            <person name="Shi L."/>
            <person name="Shih D."/>
            <person name="Sparrow T."/>
            <person name="Spaulding J."/>
            <person name="Stalker J."/>
            <person name="Stange-Thomann N."/>
            <person name="Stavropoulos S."/>
            <person name="Stone C."/>
            <person name="Strader C."/>
            <person name="Tesfaye S."/>
            <person name="Thomson T."/>
            <person name="Thoulutsang Y."/>
            <person name="Thoulutsang D."/>
            <person name="Topham K."/>
            <person name="Topping I."/>
            <person name="Tsamla T."/>
            <person name="Vassiliev H."/>
            <person name="Vo A."/>
            <person name="Wangchuk T."/>
            <person name="Wangdi T."/>
            <person name="Weiand M."/>
            <person name="Wilkinson J."/>
            <person name="Wilson A."/>
            <person name="Yadav S."/>
            <person name="Young G."/>
            <person name="Yu Q."/>
            <person name="Zembek L."/>
            <person name="Zhong D."/>
            <person name="Zimmer A."/>
            <person name="Zwirko Z."/>
            <person name="Jaffe D.B."/>
            <person name="Alvarez P."/>
            <person name="Brockman W."/>
            <person name="Butler J."/>
            <person name="Chin C."/>
            <person name="Gnerre S."/>
            <person name="Grabherr M."/>
            <person name="Kleber M."/>
            <person name="Mauceli E."/>
            <person name="MacCallum I."/>
        </authorList>
    </citation>
    <scope>NUCLEOTIDE SEQUENCE [LARGE SCALE GENOMIC DNA]</scope>
    <source>
        <strain evidence="5">Tucson 15010-1051.87</strain>
    </source>
</reference>
<keyword evidence="2" id="KW-1133">Transmembrane helix</keyword>
<dbReference type="HOGENOM" id="CLU_084589_0_0_1"/>
<feature type="transmembrane region" description="Helical" evidence="2">
    <location>
        <begin position="116"/>
        <end position="137"/>
    </location>
</feature>
<dbReference type="OrthoDB" id="7789408at2759"/>
<dbReference type="KEGG" id="dvi:6623648"/>
<keyword evidence="2" id="KW-0472">Membrane</keyword>
<feature type="transmembrane region" description="Helical" evidence="2">
    <location>
        <begin position="41"/>
        <end position="61"/>
    </location>
</feature>
<proteinExistence type="predicted"/>
<dbReference type="InterPro" id="IPR056677">
    <property type="entry name" value="DUF7775"/>
</dbReference>
<evidence type="ECO:0000313" key="5">
    <source>
        <dbReference type="Proteomes" id="UP000008792"/>
    </source>
</evidence>
<organism evidence="4 5">
    <name type="scientific">Drosophila virilis</name>
    <name type="common">Fruit fly</name>
    <dbReference type="NCBI Taxonomy" id="7244"/>
    <lineage>
        <taxon>Eukaryota</taxon>
        <taxon>Metazoa</taxon>
        <taxon>Ecdysozoa</taxon>
        <taxon>Arthropoda</taxon>
        <taxon>Hexapoda</taxon>
        <taxon>Insecta</taxon>
        <taxon>Pterygota</taxon>
        <taxon>Neoptera</taxon>
        <taxon>Endopterygota</taxon>
        <taxon>Diptera</taxon>
        <taxon>Brachycera</taxon>
        <taxon>Muscomorpha</taxon>
        <taxon>Ephydroidea</taxon>
        <taxon>Drosophilidae</taxon>
        <taxon>Drosophila</taxon>
    </lineage>
</organism>
<keyword evidence="5" id="KW-1185">Reference proteome</keyword>
<feature type="region of interest" description="Disordered" evidence="1">
    <location>
        <begin position="249"/>
        <end position="295"/>
    </location>
</feature>
<dbReference type="AlphaFoldDB" id="B4LIB7"/>
<keyword evidence="2" id="KW-0812">Transmembrane</keyword>
<dbReference type="PANTHER" id="PTHR41152">
    <property type="entry name" value="AT26438P-RELATED"/>
    <property type="match status" value="1"/>
</dbReference>
<protein>
    <recommendedName>
        <fullName evidence="3">DUF7775 domain-containing protein</fullName>
    </recommendedName>
</protein>
<evidence type="ECO:0000256" key="2">
    <source>
        <dbReference type="SAM" id="Phobius"/>
    </source>
</evidence>
<dbReference type="EMBL" id="CH940647">
    <property type="protein sequence ID" value="EDW69684.2"/>
    <property type="molecule type" value="Genomic_DNA"/>
</dbReference>
<evidence type="ECO:0000256" key="1">
    <source>
        <dbReference type="SAM" id="MobiDB-lite"/>
    </source>
</evidence>
<dbReference type="eggNOG" id="ENOG502RTK0">
    <property type="taxonomic scope" value="Eukaryota"/>
</dbReference>
<feature type="compositionally biased region" description="Acidic residues" evidence="1">
    <location>
        <begin position="272"/>
        <end position="287"/>
    </location>
</feature>
<evidence type="ECO:0000259" key="3">
    <source>
        <dbReference type="Pfam" id="PF24985"/>
    </source>
</evidence>
<feature type="domain" description="DUF7775" evidence="3">
    <location>
        <begin position="10"/>
        <end position="148"/>
    </location>
</feature>
<name>B4LIB7_DROVI</name>
<feature type="transmembrane region" description="Helical" evidence="2">
    <location>
        <begin position="12"/>
        <end position="35"/>
    </location>
</feature>
<accession>B4LIB7</accession>
<sequence>MSSFSLTKMNQVWLLFRALEMIFESICMAIHMVASLHFAEPMPHCLIFCGTFIGYLLLAFIRWVRLISGQRTLLHPAMFISLSGMLLHFICALLSMNYAENDFHLKYMGPQEELDHVFFGFCKQQSVVCIVTGAIYLMQSILLLDLIVKLTPNADLNPIQIIREPPAWDDSFKKMTNEELDSLARTTADIYFLGKKIDYWLRGKSKWFRQLAGGQEMLAFNRANVESYDVSQTLSIDITIREFKDEIPRHLPNDLNEEPKRDLEQAKSLGDLQEDVEDEDEDEDVAADDEKNIRR</sequence>
<evidence type="ECO:0000313" key="4">
    <source>
        <dbReference type="EMBL" id="EDW69684.2"/>
    </source>
</evidence>
<gene>
    <name evidence="4" type="primary">Dvir\GJ11981</name>
    <name evidence="4" type="ORF">Dvir_GJ11981</name>
</gene>
<feature type="compositionally biased region" description="Basic and acidic residues" evidence="1">
    <location>
        <begin position="249"/>
        <end position="265"/>
    </location>
</feature>
<feature type="transmembrane region" description="Helical" evidence="2">
    <location>
        <begin position="73"/>
        <end position="96"/>
    </location>
</feature>
<dbReference type="InParanoid" id="B4LIB7"/>
<dbReference type="Proteomes" id="UP000008792">
    <property type="component" value="Unassembled WGS sequence"/>
</dbReference>
<dbReference type="PANTHER" id="PTHR41152:SF8">
    <property type="entry name" value="AT26438P-RELATED"/>
    <property type="match status" value="1"/>
</dbReference>